<sequence>MNDQKLYYTIDEVRKLIYANGVSKSTLHNMINSGDIPSRRLMKRVFVPRWWVDQEIAIATHAPQEVN</sequence>
<dbReference type="RefSeq" id="WP_303680268.1">
    <property type="nucleotide sequence ID" value="NZ_JAGZDY010000002.1"/>
</dbReference>
<gene>
    <name evidence="1" type="ORF">BHW43_08830</name>
</gene>
<evidence type="ECO:0000313" key="1">
    <source>
        <dbReference type="EMBL" id="OLA36732.1"/>
    </source>
</evidence>
<evidence type="ECO:0000313" key="2">
    <source>
        <dbReference type="Proteomes" id="UP000186777"/>
    </source>
</evidence>
<dbReference type="AlphaFoldDB" id="A0A1Q6R2Y9"/>
<organism evidence="1 2">
    <name type="scientific">Phascolarctobacterium succinatutens</name>
    <dbReference type="NCBI Taxonomy" id="626940"/>
    <lineage>
        <taxon>Bacteria</taxon>
        <taxon>Bacillati</taxon>
        <taxon>Bacillota</taxon>
        <taxon>Negativicutes</taxon>
        <taxon>Acidaminococcales</taxon>
        <taxon>Acidaminococcaceae</taxon>
        <taxon>Phascolarctobacterium</taxon>
    </lineage>
</organism>
<dbReference type="EMBL" id="MNTG01000041">
    <property type="protein sequence ID" value="OLA36732.1"/>
    <property type="molecule type" value="Genomic_DNA"/>
</dbReference>
<comment type="caution">
    <text evidence="1">The sequence shown here is derived from an EMBL/GenBank/DDBJ whole genome shotgun (WGS) entry which is preliminary data.</text>
</comment>
<accession>A0A1Q6R2Y9</accession>
<proteinExistence type="predicted"/>
<reference evidence="1 2" key="1">
    <citation type="journal article" date="2016" name="Nat. Biotechnol.">
        <title>Measurement of bacterial replication rates in microbial communities.</title>
        <authorList>
            <person name="Brown C.T."/>
            <person name="Olm M.R."/>
            <person name="Thomas B.C."/>
            <person name="Banfield J.F."/>
        </authorList>
    </citation>
    <scope>NUCLEOTIDE SEQUENCE [LARGE SCALE GENOMIC DNA]</scope>
    <source>
        <strain evidence="1">46_33</strain>
    </source>
</reference>
<dbReference type="STRING" id="626940.BHW43_08830"/>
<evidence type="ECO:0008006" key="3">
    <source>
        <dbReference type="Google" id="ProtNLM"/>
    </source>
</evidence>
<dbReference type="Proteomes" id="UP000186777">
    <property type="component" value="Unassembled WGS sequence"/>
</dbReference>
<protein>
    <recommendedName>
        <fullName evidence="3">DNA-binding protein</fullName>
    </recommendedName>
</protein>
<name>A0A1Q6R2Y9_9FIRM</name>